<dbReference type="AlphaFoldDB" id="A0AA87BAA3"/>
<name>A0AA87BAA3_9FABA</name>
<dbReference type="Proteomes" id="UP001189624">
    <property type="component" value="Chromosome 11"/>
</dbReference>
<reference evidence="1" key="1">
    <citation type="submission" date="2023-10" db="EMBL/GenBank/DDBJ databases">
        <authorList>
            <person name="Domelevo Entfellner J.-B."/>
        </authorList>
    </citation>
    <scope>NUCLEOTIDE SEQUENCE</scope>
</reference>
<keyword evidence="2" id="KW-1185">Reference proteome</keyword>
<gene>
    <name evidence="1" type="ORF">AYBTSS11_LOCUS30192</name>
</gene>
<accession>A0AA87BAA3</accession>
<evidence type="ECO:0000313" key="2">
    <source>
        <dbReference type="Proteomes" id="UP001189624"/>
    </source>
</evidence>
<protein>
    <submittedName>
        <fullName evidence="1">Uncharacterized protein</fullName>
    </submittedName>
</protein>
<organism evidence="1 2">
    <name type="scientific">Sphenostylis stenocarpa</name>
    <dbReference type="NCBI Taxonomy" id="92480"/>
    <lineage>
        <taxon>Eukaryota</taxon>
        <taxon>Viridiplantae</taxon>
        <taxon>Streptophyta</taxon>
        <taxon>Embryophyta</taxon>
        <taxon>Tracheophyta</taxon>
        <taxon>Spermatophyta</taxon>
        <taxon>Magnoliopsida</taxon>
        <taxon>eudicotyledons</taxon>
        <taxon>Gunneridae</taxon>
        <taxon>Pentapetalae</taxon>
        <taxon>rosids</taxon>
        <taxon>fabids</taxon>
        <taxon>Fabales</taxon>
        <taxon>Fabaceae</taxon>
        <taxon>Papilionoideae</taxon>
        <taxon>50 kb inversion clade</taxon>
        <taxon>NPAAA clade</taxon>
        <taxon>indigoferoid/millettioid clade</taxon>
        <taxon>Phaseoleae</taxon>
        <taxon>Sphenostylis</taxon>
    </lineage>
</organism>
<dbReference type="EMBL" id="OY731408">
    <property type="protein sequence ID" value="CAJ1978019.1"/>
    <property type="molecule type" value="Genomic_DNA"/>
</dbReference>
<dbReference type="Gramene" id="rna-AYBTSS11_LOCUS30192">
    <property type="protein sequence ID" value="CAJ1978019.1"/>
    <property type="gene ID" value="gene-AYBTSS11_LOCUS30192"/>
</dbReference>
<sequence>MKLLSHRYKARAKVTLGICVYPIFHEGYIFKSLLLPPLTHSIHLEHSFLSAARSNRFPARPYGTPRAAKMVVKPGSVPDFEALRELFKHHIESFDYMVDAGLETMLRHIKPVEVLDDFTSTKLRNILFLCL</sequence>
<evidence type="ECO:0000313" key="1">
    <source>
        <dbReference type="EMBL" id="CAJ1978019.1"/>
    </source>
</evidence>
<proteinExistence type="predicted"/>